<dbReference type="PATRIC" id="fig|1038924.3.peg.2659"/>
<dbReference type="InterPro" id="IPR054280">
    <property type="entry name" value="DUF7014"/>
</dbReference>
<dbReference type="AlphaFoldDB" id="I4K9F9"/>
<evidence type="ECO:0000313" key="4">
    <source>
        <dbReference type="Proteomes" id="UP000003213"/>
    </source>
</evidence>
<organism evidence="3 4">
    <name type="scientific">Pseudomonas lactis</name>
    <dbReference type="NCBI Taxonomy" id="1615674"/>
    <lineage>
        <taxon>Bacteria</taxon>
        <taxon>Pseudomonadati</taxon>
        <taxon>Pseudomonadota</taxon>
        <taxon>Gammaproteobacteria</taxon>
        <taxon>Pseudomonadales</taxon>
        <taxon>Pseudomonadaceae</taxon>
        <taxon>Pseudomonas</taxon>
    </lineage>
</organism>
<proteinExistence type="predicted"/>
<gene>
    <name evidence="3" type="ORF">PflSS101_2707</name>
</gene>
<dbReference type="NCBIfam" id="NF046078">
    <property type="entry name" value="STM4504_CBY0614"/>
    <property type="match status" value="1"/>
</dbReference>
<name>I4K9F9_9PSED</name>
<reference evidence="3 4" key="1">
    <citation type="journal article" date="2012" name="PLoS Genet.">
        <title>Comparative Genomics of Plant-Associated Pseudomonas spp.: Insights into Diversity and Inheritance of Traits Involved in Multitrophic Interactions.</title>
        <authorList>
            <person name="Loper J.E."/>
            <person name="Hassan K.A."/>
            <person name="Mavrodi D.V."/>
            <person name="Davis E.W.II."/>
            <person name="Lim C.K."/>
            <person name="Shaffer B.T."/>
            <person name="Elbourne L.D."/>
            <person name="Stockwell V.O."/>
            <person name="Hartney S.L."/>
            <person name="Breakwell K."/>
            <person name="Henkels M.D."/>
            <person name="Tetu S.G."/>
            <person name="Rangel L.I."/>
            <person name="Kidarsa T.A."/>
            <person name="Wilson N.L."/>
            <person name="van de Mortel J.E."/>
            <person name="Song C."/>
            <person name="Blumhagen R."/>
            <person name="Radune D."/>
            <person name="Hostetler J.B."/>
            <person name="Brinkac L.M."/>
            <person name="Durkin A.S."/>
            <person name="Kluepfel D.A."/>
            <person name="Wechter W.P."/>
            <person name="Anderson A.J."/>
            <person name="Kim Y.C."/>
            <person name="Pierson L.S.III."/>
            <person name="Pierson E.A."/>
            <person name="Lindow S.E."/>
            <person name="Kobayashi D.Y."/>
            <person name="Raaijmakers J.M."/>
            <person name="Weller D.M."/>
            <person name="Thomashow L.S."/>
            <person name="Allen A.E."/>
            <person name="Paulsen I.T."/>
        </authorList>
    </citation>
    <scope>NUCLEOTIDE SEQUENCE [LARGE SCALE GENOMIC DNA]</scope>
    <source>
        <strain evidence="3 4">SS101</strain>
    </source>
</reference>
<sequence length="383" mass="43027">MLWPMPGRWETCLRKTTCKSSSVVDCLGMTLAWRTTQTGSPRSSSSESEHGCDSVVMAQSAHRIREIEMSIYETYSKRKKRLAGQVPDVYTYDKIPLKLRNQIVFIARDIVYDVFGAPLADDVYDYISRTLSREWGSPFLIPHGDVFDRDEEVHKAICEVKDADQCLDIIEFLLHIANAHIEDKTNATPPKAKEALNRHIHELNHRFKEHSVGYEYSNGQVIRIDSQLLHSEVVKPSITLLSEPGFEGAHDEFLSAHEHFRHRRYKEALNDALKAFESTIKVIAGIRHWPINKSDTANKLVKACMDNGLIPAYYQSHISALTNLLVGGVPGIRNAEGGHGQGALVKEIDPHVVAYTLHMTASAIVLFVQSYKALPLAPSESTQ</sequence>
<dbReference type="InterPro" id="IPR049503">
    <property type="entry name" value="AbiJ_NTD4"/>
</dbReference>
<dbReference type="HOGENOM" id="CLU_060950_0_0_6"/>
<evidence type="ECO:0008006" key="5">
    <source>
        <dbReference type="Google" id="ProtNLM"/>
    </source>
</evidence>
<comment type="caution">
    <text evidence="3">The sequence shown here is derived from an EMBL/GenBank/DDBJ whole genome shotgun (WGS) entry which is preliminary data.</text>
</comment>
<evidence type="ECO:0000259" key="2">
    <source>
        <dbReference type="Pfam" id="PF22809"/>
    </source>
</evidence>
<evidence type="ECO:0000259" key="1">
    <source>
        <dbReference type="Pfam" id="PF18863"/>
    </source>
</evidence>
<dbReference type="Pfam" id="PF18863">
    <property type="entry name" value="AbiJ_NTD4"/>
    <property type="match status" value="1"/>
</dbReference>
<protein>
    <recommendedName>
        <fullName evidence="5">Abortive infection protein-like C-terminal domain-containing protein</fullName>
    </recommendedName>
</protein>
<dbReference type="EMBL" id="AHPN01000001">
    <property type="protein sequence ID" value="EIK61349.1"/>
    <property type="molecule type" value="Genomic_DNA"/>
</dbReference>
<feature type="domain" description="DUF7014" evidence="2">
    <location>
        <begin position="245"/>
        <end position="369"/>
    </location>
</feature>
<accession>I4K9F9</accession>
<feature type="domain" description="HEPN AbiJ-N-terminal" evidence="1">
    <location>
        <begin position="74"/>
        <end position="236"/>
    </location>
</feature>
<dbReference type="Pfam" id="PF22809">
    <property type="entry name" value="DUF7014"/>
    <property type="match status" value="1"/>
</dbReference>
<evidence type="ECO:0000313" key="3">
    <source>
        <dbReference type="EMBL" id="EIK61349.1"/>
    </source>
</evidence>
<dbReference type="Proteomes" id="UP000003213">
    <property type="component" value="Chromosome"/>
</dbReference>